<dbReference type="RefSeq" id="WP_343896538.1">
    <property type="nucleotide sequence ID" value="NZ_BAAAFZ010000053.1"/>
</dbReference>
<evidence type="ECO:0000313" key="3">
    <source>
        <dbReference type="Proteomes" id="UP001501588"/>
    </source>
</evidence>
<sequence length="241" mass="26550">MRRFFAVSLTAALACTPVSPPRPARAQLATVCVNCADRIQQLIGHAKDLEHLAETITMRVNQAQMLQNQITNMISLPGAIWHQIEGNFTATQNLFSQGMHLRNSIGFASSQLNSYRGLLGQVINMKDQYGRWSEQANDNVAASLRGFGLMRDQMAGDRAVVDVIRARSSGAEGMKQALQANVEMGGAMVNELHRLREIALEDARQHANALAIEAERRATEEASDTQFYGTPPQPEAGNKRY</sequence>
<accession>A0ABN1FK75</accession>
<dbReference type="NCBIfam" id="TIGR02780">
    <property type="entry name" value="TrbJ_Ti"/>
    <property type="match status" value="1"/>
</dbReference>
<proteinExistence type="predicted"/>
<evidence type="ECO:0008006" key="4">
    <source>
        <dbReference type="Google" id="ProtNLM"/>
    </source>
</evidence>
<dbReference type="Proteomes" id="UP001501588">
    <property type="component" value="Unassembled WGS sequence"/>
</dbReference>
<gene>
    <name evidence="2" type="ORF">GCM10009416_33690</name>
</gene>
<organism evidence="2 3">
    <name type="scientific">Craurococcus roseus</name>
    <dbReference type="NCBI Taxonomy" id="77585"/>
    <lineage>
        <taxon>Bacteria</taxon>
        <taxon>Pseudomonadati</taxon>
        <taxon>Pseudomonadota</taxon>
        <taxon>Alphaproteobacteria</taxon>
        <taxon>Acetobacterales</taxon>
        <taxon>Acetobacteraceae</taxon>
        <taxon>Craurococcus</taxon>
    </lineage>
</organism>
<evidence type="ECO:0000313" key="2">
    <source>
        <dbReference type="EMBL" id="GAA0592555.1"/>
    </source>
</evidence>
<evidence type="ECO:0000256" key="1">
    <source>
        <dbReference type="SAM" id="MobiDB-lite"/>
    </source>
</evidence>
<name>A0ABN1FK75_9PROT</name>
<dbReference type="PROSITE" id="PS51257">
    <property type="entry name" value="PROKAR_LIPOPROTEIN"/>
    <property type="match status" value="1"/>
</dbReference>
<feature type="region of interest" description="Disordered" evidence="1">
    <location>
        <begin position="216"/>
        <end position="241"/>
    </location>
</feature>
<dbReference type="InterPro" id="IPR014147">
    <property type="entry name" value="T4SS_TrbJ"/>
</dbReference>
<comment type="caution">
    <text evidence="2">The sequence shown here is derived from an EMBL/GenBank/DDBJ whole genome shotgun (WGS) entry which is preliminary data.</text>
</comment>
<dbReference type="EMBL" id="BAAAFZ010000053">
    <property type="protein sequence ID" value="GAA0592555.1"/>
    <property type="molecule type" value="Genomic_DNA"/>
</dbReference>
<protein>
    <recommendedName>
        <fullName evidence="4">P-type conjugative transfer protein TrbJ</fullName>
    </recommendedName>
</protein>
<keyword evidence="3" id="KW-1185">Reference proteome</keyword>
<reference evidence="2 3" key="1">
    <citation type="journal article" date="2019" name="Int. J. Syst. Evol. Microbiol.">
        <title>The Global Catalogue of Microorganisms (GCM) 10K type strain sequencing project: providing services to taxonomists for standard genome sequencing and annotation.</title>
        <authorList>
            <consortium name="The Broad Institute Genomics Platform"/>
            <consortium name="The Broad Institute Genome Sequencing Center for Infectious Disease"/>
            <person name="Wu L."/>
            <person name="Ma J."/>
        </authorList>
    </citation>
    <scope>NUCLEOTIDE SEQUENCE [LARGE SCALE GENOMIC DNA]</scope>
    <source>
        <strain evidence="2 3">JCM 9933</strain>
    </source>
</reference>